<dbReference type="OrthoDB" id="5862412at2"/>
<accession>A0A0J1GUV7</accession>
<gene>
    <name evidence="1" type="ORF">ABT56_19065</name>
</gene>
<reference evidence="1 2" key="1">
    <citation type="submission" date="2015-05" db="EMBL/GenBank/DDBJ databases">
        <title>Photobacterium galathea sp. nov.</title>
        <authorList>
            <person name="Machado H."/>
            <person name="Gram L."/>
        </authorList>
    </citation>
    <scope>NUCLEOTIDE SEQUENCE [LARGE SCALE GENOMIC DNA]</scope>
    <source>
        <strain evidence="1 2">CGMCC 1.12159</strain>
    </source>
</reference>
<dbReference type="EMBL" id="LDOT01000032">
    <property type="protein sequence ID" value="KLV03530.1"/>
    <property type="molecule type" value="Genomic_DNA"/>
</dbReference>
<sequence>MGFFSWKTADSKESIANAYANHENSGRVVYLLQPNDEPIPEPKYNGYGVFGGMDVFIWLAKKTVLTQ</sequence>
<dbReference type="Proteomes" id="UP000036097">
    <property type="component" value="Unassembled WGS sequence"/>
</dbReference>
<organism evidence="1 2">
    <name type="scientific">Photobacterium aquae</name>
    <dbReference type="NCBI Taxonomy" id="1195763"/>
    <lineage>
        <taxon>Bacteria</taxon>
        <taxon>Pseudomonadati</taxon>
        <taxon>Pseudomonadota</taxon>
        <taxon>Gammaproteobacteria</taxon>
        <taxon>Vibrionales</taxon>
        <taxon>Vibrionaceae</taxon>
        <taxon>Photobacterium</taxon>
    </lineage>
</organism>
<evidence type="ECO:0000313" key="1">
    <source>
        <dbReference type="EMBL" id="KLV03530.1"/>
    </source>
</evidence>
<comment type="caution">
    <text evidence="1">The sequence shown here is derived from an EMBL/GenBank/DDBJ whole genome shotgun (WGS) entry which is preliminary data.</text>
</comment>
<dbReference type="STRING" id="1195763.ABT56_19065"/>
<proteinExistence type="predicted"/>
<protein>
    <submittedName>
        <fullName evidence="1">Uncharacterized protein</fullName>
    </submittedName>
</protein>
<keyword evidence="2" id="KW-1185">Reference proteome</keyword>
<dbReference type="AlphaFoldDB" id="A0A0J1GUV7"/>
<name>A0A0J1GUV7_9GAMM</name>
<dbReference type="PATRIC" id="fig|1195763.3.peg.4077"/>
<evidence type="ECO:0000313" key="2">
    <source>
        <dbReference type="Proteomes" id="UP000036097"/>
    </source>
</evidence>
<dbReference type="RefSeq" id="WP_047880492.1">
    <property type="nucleotide sequence ID" value="NZ_LDOT01000032.1"/>
</dbReference>